<feature type="transmembrane region" description="Helical" evidence="1">
    <location>
        <begin position="374"/>
        <end position="391"/>
    </location>
</feature>
<proteinExistence type="predicted"/>
<accession>A0A8J7QB66</accession>
<dbReference type="PIRSF" id="PIRSF026631">
    <property type="entry name" value="UCP026631"/>
    <property type="match status" value="1"/>
</dbReference>
<sequence length="508" mass="57104">MQTSEIPEDWQALHPTMLLFGSGEMISRLILPLVFVFLLNPASFGMMFWVGIAVLTSMSTLLARYASFRYATIDGSICIREGIFSKKVRRIPAKRIHNINIRQNLVARRLNVVRLDIETAGGGAAEASLPALSHGEAQRLFAYWRREKSGEIEAADTQLLAEDDATPFYRISHRDILVAGATTHRLGIIFVAFAGLFQLFEDRIFNSMAGQGPELLQQGVETVQGLGDQSWWQVALLVCGTLITLLFTAWMLSIITAFIRWYQFTIRHNHDSVSIKTGLFTLRQYNFPLNKVQALRCRITPLRRPLGLMQIFVQSAGHVGFQDGGQGESDLLVPITAVKQTQHFVQCVWPNAGWNHLAWRPVHKYTRTRQFRQLLLLLAVLITALIAVYAGETWAQTLAVLLTVIGIPASWVIAHATWRQTGYAFDLRFVYVKTGFLGLHYWVIPLSKIQNAAVHQTPFQYVRGLAELQLDVAGSGSGAIFIPNIDVKEAWLMFNRFINPRPGTDAGW</sequence>
<keyword evidence="1" id="KW-0812">Transmembrane</keyword>
<name>A0A8J7QB66_9BACT</name>
<organism evidence="3 4">
    <name type="scientific">Acanthopleuribacter pedis</name>
    <dbReference type="NCBI Taxonomy" id="442870"/>
    <lineage>
        <taxon>Bacteria</taxon>
        <taxon>Pseudomonadati</taxon>
        <taxon>Acidobacteriota</taxon>
        <taxon>Holophagae</taxon>
        <taxon>Acanthopleuribacterales</taxon>
        <taxon>Acanthopleuribacteraceae</taxon>
        <taxon>Acanthopleuribacter</taxon>
    </lineage>
</organism>
<feature type="domain" description="YdbS-like PH" evidence="2">
    <location>
        <begin position="418"/>
        <end position="489"/>
    </location>
</feature>
<feature type="transmembrane region" description="Helical" evidence="1">
    <location>
        <begin position="397"/>
        <end position="418"/>
    </location>
</feature>
<feature type="domain" description="YdbS-like PH" evidence="2">
    <location>
        <begin position="261"/>
        <end position="318"/>
    </location>
</feature>
<dbReference type="AlphaFoldDB" id="A0A8J7QB66"/>
<protein>
    <submittedName>
        <fullName evidence="3">PH domain-containing protein</fullName>
    </submittedName>
</protein>
<keyword evidence="4" id="KW-1185">Reference proteome</keyword>
<gene>
    <name evidence="3" type="ORF">J3U88_18380</name>
</gene>
<dbReference type="InterPro" id="IPR014529">
    <property type="entry name" value="UCP026631"/>
</dbReference>
<keyword evidence="1" id="KW-1133">Transmembrane helix</keyword>
<dbReference type="InterPro" id="IPR005182">
    <property type="entry name" value="YdbS-like_PH"/>
</dbReference>
<evidence type="ECO:0000259" key="2">
    <source>
        <dbReference type="Pfam" id="PF03703"/>
    </source>
</evidence>
<keyword evidence="1" id="KW-0472">Membrane</keyword>
<dbReference type="EMBL" id="JAFREP010000017">
    <property type="protein sequence ID" value="MBO1320449.1"/>
    <property type="molecule type" value="Genomic_DNA"/>
</dbReference>
<feature type="transmembrane region" description="Helical" evidence="1">
    <location>
        <begin position="176"/>
        <end position="200"/>
    </location>
</feature>
<dbReference type="PANTHER" id="PTHR34473">
    <property type="entry name" value="UPF0699 TRANSMEMBRANE PROTEIN YDBS"/>
    <property type="match status" value="1"/>
</dbReference>
<evidence type="ECO:0000313" key="3">
    <source>
        <dbReference type="EMBL" id="MBO1320449.1"/>
    </source>
</evidence>
<comment type="caution">
    <text evidence="3">The sequence shown here is derived from an EMBL/GenBank/DDBJ whole genome shotgun (WGS) entry which is preliminary data.</text>
</comment>
<dbReference type="Pfam" id="PF03703">
    <property type="entry name" value="bPH_2"/>
    <property type="match status" value="3"/>
</dbReference>
<feature type="domain" description="YdbS-like PH" evidence="2">
    <location>
        <begin position="65"/>
        <end position="142"/>
    </location>
</feature>
<evidence type="ECO:0000313" key="4">
    <source>
        <dbReference type="Proteomes" id="UP000664417"/>
    </source>
</evidence>
<evidence type="ECO:0000256" key="1">
    <source>
        <dbReference type="SAM" id="Phobius"/>
    </source>
</evidence>
<reference evidence="3" key="1">
    <citation type="submission" date="2021-03" db="EMBL/GenBank/DDBJ databases">
        <authorList>
            <person name="Wang G."/>
        </authorList>
    </citation>
    <scope>NUCLEOTIDE SEQUENCE</scope>
    <source>
        <strain evidence="3">KCTC 12899</strain>
    </source>
</reference>
<feature type="transmembrane region" description="Helical" evidence="1">
    <location>
        <begin position="29"/>
        <end position="55"/>
    </location>
</feature>
<dbReference type="PANTHER" id="PTHR34473:SF2">
    <property type="entry name" value="UPF0699 TRANSMEMBRANE PROTEIN YDBT"/>
    <property type="match status" value="1"/>
</dbReference>
<dbReference type="RefSeq" id="WP_207860404.1">
    <property type="nucleotide sequence ID" value="NZ_JAFREP010000017.1"/>
</dbReference>
<dbReference type="Proteomes" id="UP000664417">
    <property type="component" value="Unassembled WGS sequence"/>
</dbReference>
<feature type="transmembrane region" description="Helical" evidence="1">
    <location>
        <begin position="231"/>
        <end position="259"/>
    </location>
</feature>